<keyword evidence="4" id="KW-0804">Transcription</keyword>
<sequence>MPIRIPNRLIQKKLWRIVGFISITQSLRRRVGEDEYKWRKYEEKQVDRNENQTSYYKCTIPNCHVKKKVERTIDGKVIGILYNVRQTSYLLKMEASRVQWHHIYGLRLKSVTHFQQSNIHLLLLSILKNKPQIKVVVNKNSQQRHSNS</sequence>
<dbReference type="GO" id="GO:0003700">
    <property type="term" value="F:DNA-binding transcription factor activity"/>
    <property type="evidence" value="ECO:0007669"/>
    <property type="project" value="InterPro"/>
</dbReference>
<proteinExistence type="predicted"/>
<evidence type="ECO:0000256" key="2">
    <source>
        <dbReference type="ARBA" id="ARBA00023015"/>
    </source>
</evidence>
<evidence type="ECO:0000256" key="5">
    <source>
        <dbReference type="ARBA" id="ARBA00023242"/>
    </source>
</evidence>
<dbReference type="Proteomes" id="UP001497480">
    <property type="component" value="Unassembled WGS sequence"/>
</dbReference>
<dbReference type="SMART" id="SM00774">
    <property type="entry name" value="WRKY"/>
    <property type="match status" value="1"/>
</dbReference>
<evidence type="ECO:0000256" key="4">
    <source>
        <dbReference type="ARBA" id="ARBA00023163"/>
    </source>
</evidence>
<gene>
    <name evidence="7" type="ORF">LLUT_LOCUS9258</name>
</gene>
<dbReference type="PANTHER" id="PTHR31221:SF360">
    <property type="entry name" value="WRKY DOMAIN-CONTAINING PROTEIN"/>
    <property type="match status" value="1"/>
</dbReference>
<dbReference type="Pfam" id="PF03106">
    <property type="entry name" value="WRKY"/>
    <property type="match status" value="1"/>
</dbReference>
<accession>A0AAV1WGM8</accession>
<dbReference type="PANTHER" id="PTHR31221">
    <property type="entry name" value="WRKY TRANSCRIPTION FACTOR PROTEIN 1-RELATED"/>
    <property type="match status" value="1"/>
</dbReference>
<keyword evidence="8" id="KW-1185">Reference proteome</keyword>
<organism evidence="7 8">
    <name type="scientific">Lupinus luteus</name>
    <name type="common">European yellow lupine</name>
    <dbReference type="NCBI Taxonomy" id="3873"/>
    <lineage>
        <taxon>Eukaryota</taxon>
        <taxon>Viridiplantae</taxon>
        <taxon>Streptophyta</taxon>
        <taxon>Embryophyta</taxon>
        <taxon>Tracheophyta</taxon>
        <taxon>Spermatophyta</taxon>
        <taxon>Magnoliopsida</taxon>
        <taxon>eudicotyledons</taxon>
        <taxon>Gunneridae</taxon>
        <taxon>Pentapetalae</taxon>
        <taxon>rosids</taxon>
        <taxon>fabids</taxon>
        <taxon>Fabales</taxon>
        <taxon>Fabaceae</taxon>
        <taxon>Papilionoideae</taxon>
        <taxon>50 kb inversion clade</taxon>
        <taxon>genistoids sensu lato</taxon>
        <taxon>core genistoids</taxon>
        <taxon>Genisteae</taxon>
        <taxon>Lupinus</taxon>
    </lineage>
</organism>
<evidence type="ECO:0000256" key="1">
    <source>
        <dbReference type="ARBA" id="ARBA00004123"/>
    </source>
</evidence>
<comment type="caution">
    <text evidence="7">The sequence shown here is derived from an EMBL/GenBank/DDBJ whole genome shotgun (WGS) entry which is preliminary data.</text>
</comment>
<dbReference type="Gene3D" id="2.20.25.80">
    <property type="entry name" value="WRKY domain"/>
    <property type="match status" value="1"/>
</dbReference>
<name>A0AAV1WGM8_LUPLU</name>
<evidence type="ECO:0000256" key="3">
    <source>
        <dbReference type="ARBA" id="ARBA00023125"/>
    </source>
</evidence>
<dbReference type="SUPFAM" id="SSF118290">
    <property type="entry name" value="WRKY DNA-binding domain"/>
    <property type="match status" value="1"/>
</dbReference>
<feature type="domain" description="WRKY" evidence="6">
    <location>
        <begin position="33"/>
        <end position="72"/>
    </location>
</feature>
<keyword evidence="5" id="KW-0539">Nucleus</keyword>
<dbReference type="EMBL" id="CAXHTB010000006">
    <property type="protein sequence ID" value="CAL0308198.1"/>
    <property type="molecule type" value="Genomic_DNA"/>
</dbReference>
<dbReference type="GO" id="GO:0043565">
    <property type="term" value="F:sequence-specific DNA binding"/>
    <property type="evidence" value="ECO:0007669"/>
    <property type="project" value="InterPro"/>
</dbReference>
<evidence type="ECO:0000313" key="7">
    <source>
        <dbReference type="EMBL" id="CAL0308198.1"/>
    </source>
</evidence>
<comment type="subcellular location">
    <subcellularLocation>
        <location evidence="1">Nucleus</location>
    </subcellularLocation>
</comment>
<dbReference type="InterPro" id="IPR044810">
    <property type="entry name" value="WRKY_plant"/>
</dbReference>
<keyword evidence="3" id="KW-0238">DNA-binding</keyword>
<dbReference type="AlphaFoldDB" id="A0AAV1WGM8"/>
<evidence type="ECO:0000259" key="6">
    <source>
        <dbReference type="PROSITE" id="PS50811"/>
    </source>
</evidence>
<dbReference type="PROSITE" id="PS50811">
    <property type="entry name" value="WRKY"/>
    <property type="match status" value="1"/>
</dbReference>
<dbReference type="InterPro" id="IPR036576">
    <property type="entry name" value="WRKY_dom_sf"/>
</dbReference>
<keyword evidence="2" id="KW-0805">Transcription regulation</keyword>
<protein>
    <recommendedName>
        <fullName evidence="6">WRKY domain-containing protein</fullName>
    </recommendedName>
</protein>
<reference evidence="7 8" key="1">
    <citation type="submission" date="2024-03" db="EMBL/GenBank/DDBJ databases">
        <authorList>
            <person name="Martinez-Hernandez J."/>
        </authorList>
    </citation>
    <scope>NUCLEOTIDE SEQUENCE [LARGE SCALE GENOMIC DNA]</scope>
</reference>
<evidence type="ECO:0000313" key="8">
    <source>
        <dbReference type="Proteomes" id="UP001497480"/>
    </source>
</evidence>
<dbReference type="InterPro" id="IPR003657">
    <property type="entry name" value="WRKY_dom"/>
</dbReference>
<dbReference type="GO" id="GO:0005634">
    <property type="term" value="C:nucleus"/>
    <property type="evidence" value="ECO:0007669"/>
    <property type="project" value="UniProtKB-SubCell"/>
</dbReference>